<evidence type="ECO:0000313" key="3">
    <source>
        <dbReference type="Proteomes" id="UP000001471"/>
    </source>
</evidence>
<name>B2WAF8_PYRTR</name>
<dbReference type="HOGENOM" id="CLU_2484450_0_0_1"/>
<sequence>MHLQSLIVLLAAVGACHAAPAEKCSQGTQSTGPCLFPEVLRECSSYAPVGVCHGYTKANGNAAVIRKSRHKRPILPREKFREAGHLG</sequence>
<dbReference type="InParanoid" id="B2WAF8"/>
<feature type="chain" id="PRO_5002784636" evidence="1">
    <location>
        <begin position="19"/>
        <end position="87"/>
    </location>
</feature>
<dbReference type="EMBL" id="DS231621">
    <property type="protein sequence ID" value="EDU50190.1"/>
    <property type="molecule type" value="Genomic_DNA"/>
</dbReference>
<keyword evidence="1" id="KW-0732">Signal</keyword>
<feature type="signal peptide" evidence="1">
    <location>
        <begin position="1"/>
        <end position="18"/>
    </location>
</feature>
<reference evidence="3" key="1">
    <citation type="journal article" date="2013" name="G3 (Bethesda)">
        <title>Comparative genomics of a plant-pathogenic fungus, Pyrenophora tritici-repentis, reveals transduplication and the impact of repeat elements on pathogenicity and population divergence.</title>
        <authorList>
            <person name="Manning V.A."/>
            <person name="Pandelova I."/>
            <person name="Dhillon B."/>
            <person name="Wilhelm L.J."/>
            <person name="Goodwin S.B."/>
            <person name="Berlin A.M."/>
            <person name="Figueroa M."/>
            <person name="Freitag M."/>
            <person name="Hane J.K."/>
            <person name="Henrissat B."/>
            <person name="Holman W.H."/>
            <person name="Kodira C.D."/>
            <person name="Martin J."/>
            <person name="Oliver R.P."/>
            <person name="Robbertse B."/>
            <person name="Schackwitz W."/>
            <person name="Schwartz D.C."/>
            <person name="Spatafora J.W."/>
            <person name="Turgeon B.G."/>
            <person name="Yandava C."/>
            <person name="Young S."/>
            <person name="Zhou S."/>
            <person name="Zeng Q."/>
            <person name="Grigoriev I.V."/>
            <person name="Ma L.-J."/>
            <person name="Ciuffetti L.M."/>
        </authorList>
    </citation>
    <scope>NUCLEOTIDE SEQUENCE [LARGE SCALE GENOMIC DNA]</scope>
    <source>
        <strain evidence="3">Pt-1C-BFP</strain>
    </source>
</reference>
<accession>B2WAF8</accession>
<proteinExistence type="predicted"/>
<dbReference type="Proteomes" id="UP000001471">
    <property type="component" value="Unassembled WGS sequence"/>
</dbReference>
<organism evidence="2 3">
    <name type="scientific">Pyrenophora tritici-repentis (strain Pt-1C-BFP)</name>
    <name type="common">Wheat tan spot fungus</name>
    <name type="synonym">Drechslera tritici-repentis</name>
    <dbReference type="NCBI Taxonomy" id="426418"/>
    <lineage>
        <taxon>Eukaryota</taxon>
        <taxon>Fungi</taxon>
        <taxon>Dikarya</taxon>
        <taxon>Ascomycota</taxon>
        <taxon>Pezizomycotina</taxon>
        <taxon>Dothideomycetes</taxon>
        <taxon>Pleosporomycetidae</taxon>
        <taxon>Pleosporales</taxon>
        <taxon>Pleosporineae</taxon>
        <taxon>Pleosporaceae</taxon>
        <taxon>Pyrenophora</taxon>
    </lineage>
</organism>
<evidence type="ECO:0000313" key="2">
    <source>
        <dbReference type="EMBL" id="EDU50190.1"/>
    </source>
</evidence>
<protein>
    <submittedName>
        <fullName evidence="2">Uncharacterized protein</fullName>
    </submittedName>
</protein>
<gene>
    <name evidence="2" type="ORF">PTRG_07271</name>
</gene>
<dbReference type="AlphaFoldDB" id="B2WAF8"/>
<evidence type="ECO:0000256" key="1">
    <source>
        <dbReference type="SAM" id="SignalP"/>
    </source>
</evidence>